<dbReference type="AlphaFoldDB" id="A0A392VSZ6"/>
<evidence type="ECO:0000313" key="2">
    <source>
        <dbReference type="Proteomes" id="UP000265520"/>
    </source>
</evidence>
<feature type="non-terminal residue" evidence="1">
    <location>
        <position position="1"/>
    </location>
</feature>
<organism evidence="1 2">
    <name type="scientific">Trifolium medium</name>
    <dbReference type="NCBI Taxonomy" id="97028"/>
    <lineage>
        <taxon>Eukaryota</taxon>
        <taxon>Viridiplantae</taxon>
        <taxon>Streptophyta</taxon>
        <taxon>Embryophyta</taxon>
        <taxon>Tracheophyta</taxon>
        <taxon>Spermatophyta</taxon>
        <taxon>Magnoliopsida</taxon>
        <taxon>eudicotyledons</taxon>
        <taxon>Gunneridae</taxon>
        <taxon>Pentapetalae</taxon>
        <taxon>rosids</taxon>
        <taxon>fabids</taxon>
        <taxon>Fabales</taxon>
        <taxon>Fabaceae</taxon>
        <taxon>Papilionoideae</taxon>
        <taxon>50 kb inversion clade</taxon>
        <taxon>NPAAA clade</taxon>
        <taxon>Hologalegina</taxon>
        <taxon>IRL clade</taxon>
        <taxon>Trifolieae</taxon>
        <taxon>Trifolium</taxon>
    </lineage>
</organism>
<dbReference type="Proteomes" id="UP000265520">
    <property type="component" value="Unassembled WGS sequence"/>
</dbReference>
<comment type="caution">
    <text evidence="1">The sequence shown here is derived from an EMBL/GenBank/DDBJ whole genome shotgun (WGS) entry which is preliminary data.</text>
</comment>
<dbReference type="EMBL" id="LXQA011228410">
    <property type="protein sequence ID" value="MCI89815.1"/>
    <property type="molecule type" value="Genomic_DNA"/>
</dbReference>
<name>A0A392VSZ6_9FABA</name>
<protein>
    <submittedName>
        <fullName evidence="1">Uncharacterized protein</fullName>
    </submittedName>
</protein>
<sequence length="63" mass="7013">ANLPVLEEVAGRDWATGSEMFTSLRPTSPEEDFVLVLFRQLSPGFAGREVMCLVCLFDGFECK</sequence>
<accession>A0A392VSZ6</accession>
<proteinExistence type="predicted"/>
<evidence type="ECO:0000313" key="1">
    <source>
        <dbReference type="EMBL" id="MCI89815.1"/>
    </source>
</evidence>
<keyword evidence="2" id="KW-1185">Reference proteome</keyword>
<reference evidence="1 2" key="1">
    <citation type="journal article" date="2018" name="Front. Plant Sci.">
        <title>Red Clover (Trifolium pratense) and Zigzag Clover (T. medium) - A Picture of Genomic Similarities and Differences.</title>
        <authorList>
            <person name="Dluhosova J."/>
            <person name="Istvanek J."/>
            <person name="Nedelnik J."/>
            <person name="Repkova J."/>
        </authorList>
    </citation>
    <scope>NUCLEOTIDE SEQUENCE [LARGE SCALE GENOMIC DNA]</scope>
    <source>
        <strain evidence="2">cv. 10/8</strain>
        <tissue evidence="1">Leaf</tissue>
    </source>
</reference>